<dbReference type="Pfam" id="PF00514">
    <property type="entry name" value="Arm"/>
    <property type="match status" value="2"/>
</dbReference>
<dbReference type="PANTHER" id="PTHR10372:SF27">
    <property type="entry name" value="ADHERENS JUNCTION PROTEIN P120"/>
    <property type="match status" value="1"/>
</dbReference>
<sequence length="121" mass="13505">MPNINNSSKNIDYIESNSGTFSQSVDIPLLIRLLQSSDPDVVSNAAAYLQHLVYRNPSLKEKTRQFIEILCNYTFLFHFRLSGGISALVQLLYSDHTRICLNAVGVLRNLTCGDTLAIKVS</sequence>
<dbReference type="Gene3D" id="1.25.10.10">
    <property type="entry name" value="Leucine-rich Repeat Variant"/>
    <property type="match status" value="1"/>
</dbReference>
<dbReference type="AlphaFoldDB" id="A0A183PXW0"/>
<keyword evidence="4" id="KW-0130">Cell adhesion</keyword>
<dbReference type="InterPro" id="IPR016024">
    <property type="entry name" value="ARM-type_fold"/>
</dbReference>
<dbReference type="GO" id="GO:0005886">
    <property type="term" value="C:plasma membrane"/>
    <property type="evidence" value="ECO:0007669"/>
    <property type="project" value="TreeGrafter"/>
</dbReference>
<dbReference type="GO" id="GO:0005634">
    <property type="term" value="C:nucleus"/>
    <property type="evidence" value="ECO:0007669"/>
    <property type="project" value="TreeGrafter"/>
</dbReference>
<proteinExistence type="inferred from homology"/>
<keyword evidence="5" id="KW-0965">Cell junction</keyword>
<comment type="similarity">
    <text evidence="2">Belongs to the beta-catenin family.</text>
</comment>
<evidence type="ECO:0000256" key="2">
    <source>
        <dbReference type="ARBA" id="ARBA00005462"/>
    </source>
</evidence>
<comment type="subcellular location">
    <subcellularLocation>
        <location evidence="1">Cell junction</location>
    </subcellularLocation>
</comment>
<dbReference type="InterPro" id="IPR011989">
    <property type="entry name" value="ARM-like"/>
</dbReference>
<dbReference type="GO" id="GO:0098609">
    <property type="term" value="P:cell-cell adhesion"/>
    <property type="evidence" value="ECO:0007669"/>
    <property type="project" value="InterPro"/>
</dbReference>
<dbReference type="STRING" id="31246.A0A183PXW0"/>
<reference evidence="6 7" key="1">
    <citation type="submission" date="2018-11" db="EMBL/GenBank/DDBJ databases">
        <authorList>
            <consortium name="Pathogen Informatics"/>
        </authorList>
    </citation>
    <scope>NUCLEOTIDE SEQUENCE [LARGE SCALE GENOMIC DNA]</scope>
    <source>
        <strain>Denwood</strain>
        <strain evidence="7">Zambia</strain>
    </source>
</reference>
<dbReference type="GO" id="GO:0005737">
    <property type="term" value="C:cytoplasm"/>
    <property type="evidence" value="ECO:0007669"/>
    <property type="project" value="TreeGrafter"/>
</dbReference>
<dbReference type="PANTHER" id="PTHR10372">
    <property type="entry name" value="PLAKOPHILLIN-RELATED"/>
    <property type="match status" value="1"/>
</dbReference>
<evidence type="ECO:0000256" key="1">
    <source>
        <dbReference type="ARBA" id="ARBA00004282"/>
    </source>
</evidence>
<organism evidence="6 7">
    <name type="scientific">Schistosoma mattheei</name>
    <dbReference type="NCBI Taxonomy" id="31246"/>
    <lineage>
        <taxon>Eukaryota</taxon>
        <taxon>Metazoa</taxon>
        <taxon>Spiralia</taxon>
        <taxon>Lophotrochozoa</taxon>
        <taxon>Platyhelminthes</taxon>
        <taxon>Trematoda</taxon>
        <taxon>Digenea</taxon>
        <taxon>Strigeidida</taxon>
        <taxon>Schistosomatoidea</taxon>
        <taxon>Schistosomatidae</taxon>
        <taxon>Schistosoma</taxon>
    </lineage>
</organism>
<dbReference type="Proteomes" id="UP000269396">
    <property type="component" value="Unassembled WGS sequence"/>
</dbReference>
<dbReference type="InterPro" id="IPR000225">
    <property type="entry name" value="Armadillo"/>
</dbReference>
<dbReference type="GO" id="GO:0005912">
    <property type="term" value="C:adherens junction"/>
    <property type="evidence" value="ECO:0007669"/>
    <property type="project" value="TreeGrafter"/>
</dbReference>
<dbReference type="PROSITE" id="PS50176">
    <property type="entry name" value="ARM_REPEAT"/>
    <property type="match status" value="2"/>
</dbReference>
<gene>
    <name evidence="6" type="ORF">SMTD_LOCUS19196</name>
</gene>
<dbReference type="SUPFAM" id="SSF48371">
    <property type="entry name" value="ARM repeat"/>
    <property type="match status" value="1"/>
</dbReference>
<dbReference type="InterPro" id="IPR028435">
    <property type="entry name" value="Plakophilin/d_Catenin"/>
</dbReference>
<dbReference type="EMBL" id="UZAL01041848">
    <property type="protein sequence ID" value="VDP79154.1"/>
    <property type="molecule type" value="Genomic_DNA"/>
</dbReference>
<evidence type="ECO:0000256" key="3">
    <source>
        <dbReference type="ARBA" id="ARBA00022737"/>
    </source>
</evidence>
<evidence type="ECO:0000313" key="6">
    <source>
        <dbReference type="EMBL" id="VDP79154.1"/>
    </source>
</evidence>
<accession>A0A183PXW0</accession>
<dbReference type="SMART" id="SM00185">
    <property type="entry name" value="ARM"/>
    <property type="match status" value="2"/>
</dbReference>
<keyword evidence="7" id="KW-1185">Reference proteome</keyword>
<name>A0A183PXW0_9TREM</name>
<protein>
    <submittedName>
        <fullName evidence="6">Uncharacterized protein</fullName>
    </submittedName>
</protein>
<keyword evidence="3" id="KW-0677">Repeat</keyword>
<evidence type="ECO:0000256" key="4">
    <source>
        <dbReference type="ARBA" id="ARBA00022889"/>
    </source>
</evidence>
<evidence type="ECO:0000256" key="5">
    <source>
        <dbReference type="ARBA" id="ARBA00022949"/>
    </source>
</evidence>
<evidence type="ECO:0000313" key="7">
    <source>
        <dbReference type="Proteomes" id="UP000269396"/>
    </source>
</evidence>